<proteinExistence type="predicted"/>
<accession>A0A8T2V8Y5</accession>
<feature type="domain" description="F-box" evidence="1">
    <location>
        <begin position="83"/>
        <end position="123"/>
    </location>
</feature>
<gene>
    <name evidence="2" type="ORF">KP509_02G045300</name>
</gene>
<evidence type="ECO:0000313" key="3">
    <source>
        <dbReference type="Proteomes" id="UP000825935"/>
    </source>
</evidence>
<organism evidence="2 3">
    <name type="scientific">Ceratopteris richardii</name>
    <name type="common">Triangle waterfern</name>
    <dbReference type="NCBI Taxonomy" id="49495"/>
    <lineage>
        <taxon>Eukaryota</taxon>
        <taxon>Viridiplantae</taxon>
        <taxon>Streptophyta</taxon>
        <taxon>Embryophyta</taxon>
        <taxon>Tracheophyta</taxon>
        <taxon>Polypodiopsida</taxon>
        <taxon>Polypodiidae</taxon>
        <taxon>Polypodiales</taxon>
        <taxon>Pteridineae</taxon>
        <taxon>Pteridaceae</taxon>
        <taxon>Parkerioideae</taxon>
        <taxon>Ceratopteris</taxon>
    </lineage>
</organism>
<dbReference type="Gene3D" id="1.20.1280.50">
    <property type="match status" value="1"/>
</dbReference>
<dbReference type="PANTHER" id="PTHR31672">
    <property type="entry name" value="BNACNNG10540D PROTEIN"/>
    <property type="match status" value="1"/>
</dbReference>
<dbReference type="InterPro" id="IPR050796">
    <property type="entry name" value="SCF_F-box_component"/>
</dbReference>
<sequence>MVLNVECAKAQMLDNCEPMGAVEAGNGDRCGRRRKIRDDRQKLGEKEQDQELCCNEHTEVCGDESNEGSETVRDPVSKALTELAHELIECILLRLPVSSSIRLASVSKSWYSSIRSSSLMKLGMARTHPFLYLWGLHPKSGLTLASVYDPILARWFVVKLPSNMKTPFSPPCSLTSTPYGTLVLYPNGTCSSDSIFLNFATNPLNTDWSVSSAASKQFLSSPVVAALDIDEAPSCSSSSFEVFVLGELRNTHTVQIYNSSTDSWDVSDDYMPALGPSGSVRFMGSFHVSWAVVGRKVYIMNIHTGFITHFDMGTKSWNPPLKLESRDVQHLRLASTGKVLFALRLSVADEGKESAVKLLKVDQITMQCSEVSQMPKHLWSSFTDHFERGTHPLFVFKYIRCTGAGNLMYVYSGSYFSKMEICVCDIEDGYRWQHLPPLPADLVELDVRSECCSFQLMPELCLKTQFEQECNGDTHLI</sequence>
<name>A0A8T2V8Y5_CERRI</name>
<dbReference type="EMBL" id="CM035407">
    <property type="protein sequence ID" value="KAH7443670.1"/>
    <property type="molecule type" value="Genomic_DNA"/>
</dbReference>
<dbReference type="InterPro" id="IPR015915">
    <property type="entry name" value="Kelch-typ_b-propeller"/>
</dbReference>
<dbReference type="SMART" id="SM00256">
    <property type="entry name" value="FBOX"/>
    <property type="match status" value="1"/>
</dbReference>
<reference evidence="2" key="1">
    <citation type="submission" date="2021-08" db="EMBL/GenBank/DDBJ databases">
        <title>WGS assembly of Ceratopteris richardii.</title>
        <authorList>
            <person name="Marchant D.B."/>
            <person name="Chen G."/>
            <person name="Jenkins J."/>
            <person name="Shu S."/>
            <person name="Leebens-Mack J."/>
            <person name="Grimwood J."/>
            <person name="Schmutz J."/>
            <person name="Soltis P."/>
            <person name="Soltis D."/>
            <person name="Chen Z.-H."/>
        </authorList>
    </citation>
    <scope>NUCLEOTIDE SEQUENCE</scope>
    <source>
        <strain evidence="2">Whitten #5841</strain>
        <tissue evidence="2">Leaf</tissue>
    </source>
</reference>
<protein>
    <recommendedName>
        <fullName evidence="1">F-box domain-containing protein</fullName>
    </recommendedName>
</protein>
<dbReference type="SUPFAM" id="SSF81383">
    <property type="entry name" value="F-box domain"/>
    <property type="match status" value="1"/>
</dbReference>
<dbReference type="InterPro" id="IPR036047">
    <property type="entry name" value="F-box-like_dom_sf"/>
</dbReference>
<dbReference type="Pfam" id="PF00646">
    <property type="entry name" value="F-box"/>
    <property type="match status" value="1"/>
</dbReference>
<evidence type="ECO:0000259" key="1">
    <source>
        <dbReference type="SMART" id="SM00256"/>
    </source>
</evidence>
<dbReference type="AlphaFoldDB" id="A0A8T2V8Y5"/>
<dbReference type="Proteomes" id="UP000825935">
    <property type="component" value="Chromosome 2"/>
</dbReference>
<comment type="caution">
    <text evidence="2">The sequence shown here is derived from an EMBL/GenBank/DDBJ whole genome shotgun (WGS) entry which is preliminary data.</text>
</comment>
<dbReference type="SUPFAM" id="SSF117281">
    <property type="entry name" value="Kelch motif"/>
    <property type="match status" value="1"/>
</dbReference>
<dbReference type="InterPro" id="IPR001810">
    <property type="entry name" value="F-box_dom"/>
</dbReference>
<keyword evidence="3" id="KW-1185">Reference proteome</keyword>
<evidence type="ECO:0000313" key="2">
    <source>
        <dbReference type="EMBL" id="KAH7443670.1"/>
    </source>
</evidence>
<dbReference type="PANTHER" id="PTHR31672:SF8">
    <property type="entry name" value="F-BOX DOMAIN-CONTAINING PROTEIN"/>
    <property type="match status" value="1"/>
</dbReference>